<protein>
    <recommendedName>
        <fullName evidence="1">C-type lectin domain-containing protein</fullName>
    </recommendedName>
</protein>
<accession>A0A5B7J6N8</accession>
<sequence>MRQYCQELGGDLVKLADIEFYCDIILYLNNLNLPNVNFWIGATHQENEGYWLWTDGTPVRMGTPYWFVEITIQSPFFGNDYNCGCINYFEYYYFRDCVCNSTTLSPSCQAVM</sequence>
<dbReference type="Pfam" id="PF00059">
    <property type="entry name" value="Lectin_C"/>
    <property type="match status" value="1"/>
</dbReference>
<gene>
    <name evidence="2" type="ORF">E2C01_085379</name>
</gene>
<dbReference type="Gene3D" id="3.10.100.10">
    <property type="entry name" value="Mannose-Binding Protein A, subunit A"/>
    <property type="match status" value="1"/>
</dbReference>
<proteinExistence type="predicted"/>
<evidence type="ECO:0000313" key="3">
    <source>
        <dbReference type="Proteomes" id="UP000324222"/>
    </source>
</evidence>
<dbReference type="InterPro" id="IPR016186">
    <property type="entry name" value="C-type_lectin-like/link_sf"/>
</dbReference>
<dbReference type="InterPro" id="IPR001304">
    <property type="entry name" value="C-type_lectin-like"/>
</dbReference>
<dbReference type="OrthoDB" id="6355241at2759"/>
<dbReference type="AlphaFoldDB" id="A0A5B7J6N8"/>
<organism evidence="2 3">
    <name type="scientific">Portunus trituberculatus</name>
    <name type="common">Swimming crab</name>
    <name type="synonym">Neptunus trituberculatus</name>
    <dbReference type="NCBI Taxonomy" id="210409"/>
    <lineage>
        <taxon>Eukaryota</taxon>
        <taxon>Metazoa</taxon>
        <taxon>Ecdysozoa</taxon>
        <taxon>Arthropoda</taxon>
        <taxon>Crustacea</taxon>
        <taxon>Multicrustacea</taxon>
        <taxon>Malacostraca</taxon>
        <taxon>Eumalacostraca</taxon>
        <taxon>Eucarida</taxon>
        <taxon>Decapoda</taxon>
        <taxon>Pleocyemata</taxon>
        <taxon>Brachyura</taxon>
        <taxon>Eubrachyura</taxon>
        <taxon>Portunoidea</taxon>
        <taxon>Portunidae</taxon>
        <taxon>Portuninae</taxon>
        <taxon>Portunus</taxon>
    </lineage>
</organism>
<evidence type="ECO:0000259" key="1">
    <source>
        <dbReference type="PROSITE" id="PS50041"/>
    </source>
</evidence>
<dbReference type="PROSITE" id="PS50041">
    <property type="entry name" value="C_TYPE_LECTIN_2"/>
    <property type="match status" value="1"/>
</dbReference>
<comment type="caution">
    <text evidence="2">The sequence shown here is derived from an EMBL/GenBank/DDBJ whole genome shotgun (WGS) entry which is preliminary data.</text>
</comment>
<feature type="domain" description="C-type lectin" evidence="1">
    <location>
        <begin position="1"/>
        <end position="100"/>
    </location>
</feature>
<name>A0A5B7J6N8_PORTR</name>
<dbReference type="CDD" id="cd00037">
    <property type="entry name" value="CLECT"/>
    <property type="match status" value="1"/>
</dbReference>
<keyword evidence="3" id="KW-1185">Reference proteome</keyword>
<reference evidence="2 3" key="1">
    <citation type="submission" date="2019-05" db="EMBL/GenBank/DDBJ databases">
        <title>Another draft genome of Portunus trituberculatus and its Hox gene families provides insights of decapod evolution.</title>
        <authorList>
            <person name="Jeong J.-H."/>
            <person name="Song I."/>
            <person name="Kim S."/>
            <person name="Choi T."/>
            <person name="Kim D."/>
            <person name="Ryu S."/>
            <person name="Kim W."/>
        </authorList>
    </citation>
    <scope>NUCLEOTIDE SEQUENCE [LARGE SCALE GENOMIC DNA]</scope>
    <source>
        <tissue evidence="2">Muscle</tissue>
    </source>
</reference>
<dbReference type="InterPro" id="IPR016187">
    <property type="entry name" value="CTDL_fold"/>
</dbReference>
<dbReference type="Proteomes" id="UP000324222">
    <property type="component" value="Unassembled WGS sequence"/>
</dbReference>
<dbReference type="EMBL" id="VSRR010084253">
    <property type="protein sequence ID" value="MPC90395.1"/>
    <property type="molecule type" value="Genomic_DNA"/>
</dbReference>
<evidence type="ECO:0000313" key="2">
    <source>
        <dbReference type="EMBL" id="MPC90395.1"/>
    </source>
</evidence>
<dbReference type="SUPFAM" id="SSF56436">
    <property type="entry name" value="C-type lectin-like"/>
    <property type="match status" value="1"/>
</dbReference>